<evidence type="ECO:0000313" key="1">
    <source>
        <dbReference type="EMBL" id="QHA15995.1"/>
    </source>
</evidence>
<proteinExistence type="predicted"/>
<dbReference type="RefSeq" id="WP_327945731.1">
    <property type="nucleotide sequence ID" value="NZ_JARMKX010000005.1"/>
</dbReference>
<evidence type="ECO:0000313" key="2">
    <source>
        <dbReference type="Proteomes" id="UP000440820"/>
    </source>
</evidence>
<evidence type="ECO:0008006" key="3">
    <source>
        <dbReference type="Google" id="ProtNLM"/>
    </source>
</evidence>
<keyword evidence="2" id="KW-1185">Reference proteome</keyword>
<dbReference type="Proteomes" id="UP000440820">
    <property type="component" value="Chromosome"/>
</dbReference>
<dbReference type="InterPro" id="IPR011856">
    <property type="entry name" value="tRNA_endonuc-like_dom_sf"/>
</dbReference>
<dbReference type="Gene3D" id="3.40.1350.10">
    <property type="match status" value="1"/>
</dbReference>
<organism evidence="1 2">
    <name type="scientific">Bacillus toyonensis</name>
    <dbReference type="NCBI Taxonomy" id="155322"/>
    <lineage>
        <taxon>Bacteria</taxon>
        <taxon>Bacillati</taxon>
        <taxon>Bacillota</taxon>
        <taxon>Bacilli</taxon>
        <taxon>Bacillales</taxon>
        <taxon>Bacillaceae</taxon>
        <taxon>Bacillus</taxon>
        <taxon>Bacillus cereus group</taxon>
    </lineage>
</organism>
<protein>
    <recommendedName>
        <fullName evidence="3">DUF91 domain-containing protein</fullName>
    </recommendedName>
</protein>
<gene>
    <name evidence="1" type="ORF">GPA05_02845</name>
</gene>
<sequence>MMKGLSEKTIQKIVFNFPDLVGLDVEPYDMEKPIKKFNQTLRYDALFKVKGKEEFVLVEIKKNSASYGDIAQVMEYYSLLVKKGYNITRVCLLANYFEPELKTALKYCNIEPLEYDEEIITTKLTDSVDEMKTGILSNPVPLKEQIGEFPELPLSTVNKELKSNLIKEYEEFKQRFKCDSQNYVLEIWEFKVKNGCYLMSIKHNGTAIHAFSKPYTNMASIRHTNSTRYAVWEYFKTHYDGIPYIYIGTQSYNEEQGLRPDRYSIDTFLKECIPPDKK</sequence>
<name>A0ABX6G498_9BACI</name>
<reference evidence="1 2" key="1">
    <citation type="submission" date="2019-12" db="EMBL/GenBank/DDBJ databases">
        <title>Bacillus toyonensis BV-17 genome.</title>
        <authorList>
            <person name="Chen J."/>
        </authorList>
    </citation>
    <scope>NUCLEOTIDE SEQUENCE [LARGE SCALE GENOMIC DNA]</scope>
    <source>
        <strain evidence="1 2">BV-17</strain>
    </source>
</reference>
<accession>A0ABX6G498</accession>
<dbReference type="EMBL" id="CP047044">
    <property type="protein sequence ID" value="QHA15995.1"/>
    <property type="molecule type" value="Genomic_DNA"/>
</dbReference>